<accession>A0A1G4WYB0</accession>
<keyword evidence="2" id="KW-1133">Transmembrane helix</keyword>
<gene>
    <name evidence="3" type="ORF">SAMN02799620_05544</name>
</gene>
<feature type="transmembrane region" description="Helical" evidence="2">
    <location>
        <begin position="105"/>
        <end position="124"/>
    </location>
</feature>
<evidence type="ECO:0000313" key="3">
    <source>
        <dbReference type="EMBL" id="SCX32171.1"/>
    </source>
</evidence>
<dbReference type="STRING" id="1502745.SAMN02799620_05544"/>
<keyword evidence="2" id="KW-0472">Membrane</keyword>
<feature type="compositionally biased region" description="Polar residues" evidence="1">
    <location>
        <begin position="1"/>
        <end position="11"/>
    </location>
</feature>
<proteinExistence type="predicted"/>
<organism evidence="3 4">
    <name type="scientific">Mycolicibacterium fluoranthenivorans</name>
    <dbReference type="NCBI Taxonomy" id="258505"/>
    <lineage>
        <taxon>Bacteria</taxon>
        <taxon>Bacillati</taxon>
        <taxon>Actinomycetota</taxon>
        <taxon>Actinomycetes</taxon>
        <taxon>Mycobacteriales</taxon>
        <taxon>Mycobacteriaceae</taxon>
        <taxon>Mycolicibacterium</taxon>
    </lineage>
</organism>
<protein>
    <recommendedName>
        <fullName evidence="5">EcsC protein family protein</fullName>
    </recommendedName>
</protein>
<feature type="transmembrane region" description="Helical" evidence="2">
    <location>
        <begin position="71"/>
        <end position="99"/>
    </location>
</feature>
<dbReference type="EMBL" id="FMUB01000014">
    <property type="protein sequence ID" value="SCX32171.1"/>
    <property type="molecule type" value="Genomic_DNA"/>
</dbReference>
<dbReference type="Proteomes" id="UP000199707">
    <property type="component" value="Unassembled WGS sequence"/>
</dbReference>
<evidence type="ECO:0008006" key="5">
    <source>
        <dbReference type="Google" id="ProtNLM"/>
    </source>
</evidence>
<feature type="region of interest" description="Disordered" evidence="1">
    <location>
        <begin position="1"/>
        <end position="21"/>
    </location>
</feature>
<dbReference type="RefSeq" id="WP_090363609.1">
    <property type="nucleotide sequence ID" value="NZ_FMUB01000014.1"/>
</dbReference>
<evidence type="ECO:0000313" key="4">
    <source>
        <dbReference type="Proteomes" id="UP000199707"/>
    </source>
</evidence>
<evidence type="ECO:0000256" key="1">
    <source>
        <dbReference type="SAM" id="MobiDB-lite"/>
    </source>
</evidence>
<name>A0A1G4WYB0_9MYCO</name>
<sequence>MNARSNTTSRLPATRDGVDEDPSAAAKVLSQLLERSTRLQAPAVTAYVRRLRDKKPDATPAEIITSLEKHYLAAVMASGAAVGSAAAFPGIGTLAALSAVAGETVVFLEATAVFVLAVAEAHGIPAEHRERRRALVLAVLVGDDSKHAVADLLGSGRTSGAWLSDGAATLPLPAVSQLNNRLLRFFVKKYTLKRGAIAFGKLLPVGIGAVVGGVGNRLMGKKIVGNASRAFGNPPPRWPSTLLVLPAPRP</sequence>
<reference evidence="4" key="1">
    <citation type="submission" date="2016-10" db="EMBL/GenBank/DDBJ databases">
        <authorList>
            <person name="Varghese N."/>
            <person name="Submissions S."/>
        </authorList>
    </citation>
    <scope>NUCLEOTIDE SEQUENCE [LARGE SCALE GENOMIC DNA]</scope>
    <source>
        <strain evidence="4">UNC267MFSha1.1M11</strain>
    </source>
</reference>
<dbReference type="AlphaFoldDB" id="A0A1G4WYB0"/>
<evidence type="ECO:0000256" key="2">
    <source>
        <dbReference type="SAM" id="Phobius"/>
    </source>
</evidence>
<keyword evidence="2" id="KW-0812">Transmembrane</keyword>